<dbReference type="AlphaFoldDB" id="A0A838CT55"/>
<organism evidence="4 5">
    <name type="scientific">Halobacillus locisalis</name>
    <dbReference type="NCBI Taxonomy" id="220753"/>
    <lineage>
        <taxon>Bacteria</taxon>
        <taxon>Bacillati</taxon>
        <taxon>Bacillota</taxon>
        <taxon>Bacilli</taxon>
        <taxon>Bacillales</taxon>
        <taxon>Bacillaceae</taxon>
        <taxon>Halobacillus</taxon>
    </lineage>
</organism>
<feature type="domain" description="SbsA Ig-like" evidence="3">
    <location>
        <begin position="15"/>
        <end position="113"/>
    </location>
</feature>
<reference evidence="4 5" key="1">
    <citation type="journal article" date="2004" name="Extremophiles">
        <title>Halobacillus locisalis sp. nov., a halophilic bacterium isolated from a marine solar saltern of the Yellow Sea in Korea.</title>
        <authorList>
            <person name="Yoon J.H."/>
            <person name="Kang K.H."/>
            <person name="Oh T.K."/>
            <person name="Park Y.H."/>
        </authorList>
    </citation>
    <scope>NUCLEOTIDE SEQUENCE [LARGE SCALE GENOMIC DNA]</scope>
    <source>
        <strain evidence="4 5">KCTC 3788</strain>
    </source>
</reference>
<feature type="signal peptide" evidence="2">
    <location>
        <begin position="1"/>
        <end position="25"/>
    </location>
</feature>
<evidence type="ECO:0000313" key="4">
    <source>
        <dbReference type="EMBL" id="MBA2175322.1"/>
    </source>
</evidence>
<dbReference type="InterPro" id="IPR032812">
    <property type="entry name" value="SbsA_Ig"/>
</dbReference>
<protein>
    <recommendedName>
        <fullName evidence="3">SbsA Ig-like domain-containing protein</fullName>
    </recommendedName>
</protein>
<accession>A0A838CT55</accession>
<proteinExistence type="predicted"/>
<comment type="caution">
    <text evidence="4">The sequence shown here is derived from an EMBL/GenBank/DDBJ whole genome shotgun (WGS) entry which is preliminary data.</text>
</comment>
<name>A0A838CT55_9BACI</name>
<evidence type="ECO:0000256" key="1">
    <source>
        <dbReference type="ARBA" id="ARBA00022729"/>
    </source>
</evidence>
<dbReference type="SUPFAM" id="SSF53474">
    <property type="entry name" value="alpha/beta-Hydrolases"/>
    <property type="match status" value="1"/>
</dbReference>
<evidence type="ECO:0000256" key="2">
    <source>
        <dbReference type="SAM" id="SignalP"/>
    </source>
</evidence>
<evidence type="ECO:0000259" key="3">
    <source>
        <dbReference type="Pfam" id="PF13205"/>
    </source>
</evidence>
<sequence>MNMKCIGFIGFLLIVMFTFPMSSYADVSESKTWTITFNTEIDPTTVNEDSIKVSDLEGNMVGVQVDVISDKVVEVRSPSTGYEQGSTYLLRVSSGILSEEGVPLKEEIVLDFTIRSETADNQSDLGTHEHEIGESMDIYSPDVSLNSYGIEEQNIDLMGISKKGENLSRLVSIEGDQLKIDTEEGLLPLDMNEAYKLKVYMKNGDRYYITFRTSGLPIISSDQDEERFILVPAQPEKGFNYPYFLRIPSDEHKQRNEDSARRLMVVPNNTGPTEGMLDTLERTQEESFRYPLVRDIGEKLWSPVLIPAFPRYRARYDGGYFYSHALDRYTMTLDDMYSDMKDDDRFLQSLNREDLTLNDIEKMSGLDLQLESMIDHAISYLNENNQGVESDKVFLSGYSAEGNFTNRWAALHPERVKAVASGGVNSTAIIPMEEIDGRELIYPIGVADVEEITGQPFDLKAYNNVANFMYQGEGDRNDTYQYSDTFGPEEKQLIKDFMGEEMYPTRWENNKELYFQSSAEGAFGLYYDLGHEITDYMISDLVEFFRANRESEQPVYPSSTDYLEVDSGQ</sequence>
<evidence type="ECO:0000313" key="5">
    <source>
        <dbReference type="Proteomes" id="UP000571017"/>
    </source>
</evidence>
<gene>
    <name evidence="4" type="ORF">H0266_10480</name>
</gene>
<dbReference type="Proteomes" id="UP000571017">
    <property type="component" value="Unassembled WGS sequence"/>
</dbReference>
<keyword evidence="5" id="KW-1185">Reference proteome</keyword>
<dbReference type="InterPro" id="IPR029058">
    <property type="entry name" value="AB_hydrolase_fold"/>
</dbReference>
<dbReference type="EMBL" id="JACEFG010000002">
    <property type="protein sequence ID" value="MBA2175322.1"/>
    <property type="molecule type" value="Genomic_DNA"/>
</dbReference>
<dbReference type="Pfam" id="PF13205">
    <property type="entry name" value="Big_5"/>
    <property type="match status" value="1"/>
</dbReference>
<keyword evidence="1 2" id="KW-0732">Signal</keyword>
<dbReference type="Gene3D" id="3.40.50.1820">
    <property type="entry name" value="alpha/beta hydrolase"/>
    <property type="match status" value="1"/>
</dbReference>
<dbReference type="RefSeq" id="WP_181472343.1">
    <property type="nucleotide sequence ID" value="NZ_JACEFG010000002.1"/>
</dbReference>
<feature type="chain" id="PRO_5032787519" description="SbsA Ig-like domain-containing protein" evidence="2">
    <location>
        <begin position="26"/>
        <end position="569"/>
    </location>
</feature>